<keyword evidence="1" id="KW-0812">Transmembrane</keyword>
<feature type="domain" description="HEPN" evidence="2">
    <location>
        <begin position="159"/>
        <end position="259"/>
    </location>
</feature>
<dbReference type="Gene3D" id="1.20.120.330">
    <property type="entry name" value="Nucleotidyltransferases domain 2"/>
    <property type="match status" value="1"/>
</dbReference>
<feature type="transmembrane region" description="Helical" evidence="1">
    <location>
        <begin position="84"/>
        <end position="109"/>
    </location>
</feature>
<reference evidence="4" key="1">
    <citation type="submission" date="2017-01" db="EMBL/GenBank/DDBJ databases">
        <title>Draft genome of the species Salinivibrio costicola subsp. alcaliphilus.</title>
        <authorList>
            <person name="Lopez-Hermoso C."/>
            <person name="De La Haba R."/>
            <person name="Sanchez-Porro C."/>
            <person name="Ventosa A."/>
        </authorList>
    </citation>
    <scope>NUCLEOTIDE SEQUENCE [LARGE SCALE GENOMIC DNA]</scope>
    <source>
        <strain evidence="4">CBH448</strain>
    </source>
</reference>
<organism evidence="3 4">
    <name type="scientific">Salinivibrio costicola subsp. alcaliphilus</name>
    <dbReference type="NCBI Taxonomy" id="272773"/>
    <lineage>
        <taxon>Bacteria</taxon>
        <taxon>Pseudomonadati</taxon>
        <taxon>Pseudomonadota</taxon>
        <taxon>Gammaproteobacteria</taxon>
        <taxon>Vibrionales</taxon>
        <taxon>Vibrionaceae</taxon>
        <taxon>Salinivibrio</taxon>
    </lineage>
</organism>
<comment type="caution">
    <text evidence="3">The sequence shown here is derived from an EMBL/GenBank/DDBJ whole genome shotgun (WGS) entry which is preliminary data.</text>
</comment>
<evidence type="ECO:0000259" key="2">
    <source>
        <dbReference type="Pfam" id="PF05168"/>
    </source>
</evidence>
<dbReference type="RefSeq" id="WP_077670234.1">
    <property type="nucleotide sequence ID" value="NZ_MUFR01000080.1"/>
</dbReference>
<evidence type="ECO:0000313" key="3">
    <source>
        <dbReference type="EMBL" id="OOF32634.1"/>
    </source>
</evidence>
<dbReference type="Proteomes" id="UP000189431">
    <property type="component" value="Unassembled WGS sequence"/>
</dbReference>
<dbReference type="Pfam" id="PF05168">
    <property type="entry name" value="HEPN"/>
    <property type="match status" value="1"/>
</dbReference>
<dbReference type="EMBL" id="MUFR01000080">
    <property type="protein sequence ID" value="OOF32634.1"/>
    <property type="molecule type" value="Genomic_DNA"/>
</dbReference>
<accession>A0ABX3KME6</accession>
<name>A0ABX3KME6_SALCS</name>
<evidence type="ECO:0000313" key="4">
    <source>
        <dbReference type="Proteomes" id="UP000189431"/>
    </source>
</evidence>
<evidence type="ECO:0000256" key="1">
    <source>
        <dbReference type="SAM" id="Phobius"/>
    </source>
</evidence>
<proteinExistence type="predicted"/>
<sequence length="405" mass="45720">MDDFFKTKVGFTIGLLAAVFAFKPLVDSNSDVGFSIFQVKITIEYAYIFLTAFLGLAVYFISLQFASSKHIKALDAISDACYSVALATPPVFLAFWFITITLSYIGSYVSQIPEYAVNFLAGALSSVSASVIYSFLQKSIKSKFLAAEKQQERKADIEILSRAKELSDIGMYDMSVLESSKIVESALRRLLDTRGISAKRGSMIELVRLSEKHKILSSKEISFLNEIRQKRNESVHSIDSVNKDSAERILHISRELIAKLDAVSSSSGYEWLEKNRDKVVQLLKGGDLQKCRQALNMLKEAWRNRDGAVWLELTEFFEVALTSKPELIVTMFEDDEELLDSWLERAEVQLFTDFIGGDKERLAEVRLTIISQLEKYISSTDSESRGQLARKILSVIEKSKIREVE</sequence>
<keyword evidence="1" id="KW-0472">Membrane</keyword>
<protein>
    <recommendedName>
        <fullName evidence="2">HEPN domain-containing protein</fullName>
    </recommendedName>
</protein>
<dbReference type="InterPro" id="IPR007842">
    <property type="entry name" value="HEPN_dom"/>
</dbReference>
<keyword evidence="1" id="KW-1133">Transmembrane helix</keyword>
<keyword evidence="4" id="KW-1185">Reference proteome</keyword>
<feature type="transmembrane region" description="Helical" evidence="1">
    <location>
        <begin position="115"/>
        <end position="136"/>
    </location>
</feature>
<gene>
    <name evidence="3" type="ORF">BZJ21_15095</name>
</gene>
<feature type="transmembrane region" description="Helical" evidence="1">
    <location>
        <begin position="45"/>
        <end position="63"/>
    </location>
</feature>